<evidence type="ECO:0000313" key="1">
    <source>
        <dbReference type="EMBL" id="GGF16250.1"/>
    </source>
</evidence>
<name>A0A8J3E349_9PROT</name>
<sequence length="218" mass="23689">MSSFQALANLIKFKLAGRPYHASLFRVGMVLEPDPTPFILAAGAIKVADPTGGEKLVVSAVVSLKAGDVNLTRLHLGDSGKFLQLAVSDDGRVEECRYFSLVDRETPPDEDTWDVWLNPDQGLIGWPQFQTLDGQLYDRVWSPGLSRIEPIAFEAKVTAADGSHTLDTRAMLYVRTTGLAEPAPQAEYLMVAVVENGEEAWVDLHAGIDLNPAALTLA</sequence>
<dbReference type="RefSeq" id="WP_189045668.1">
    <property type="nucleotide sequence ID" value="NZ_BMJQ01000005.1"/>
</dbReference>
<dbReference type="Pfam" id="PF10679">
    <property type="entry name" value="DUF2491"/>
    <property type="match status" value="1"/>
</dbReference>
<comment type="caution">
    <text evidence="1">The sequence shown here is derived from an EMBL/GenBank/DDBJ whole genome shotgun (WGS) entry which is preliminary data.</text>
</comment>
<protein>
    <recommendedName>
        <fullName evidence="3">DUF2491 family protein</fullName>
    </recommendedName>
</protein>
<keyword evidence="2" id="KW-1185">Reference proteome</keyword>
<dbReference type="Proteomes" id="UP000646365">
    <property type="component" value="Unassembled WGS sequence"/>
</dbReference>
<dbReference type="InterPro" id="IPR019621">
    <property type="entry name" value="DUF2491"/>
</dbReference>
<dbReference type="EMBL" id="BMJQ01000005">
    <property type="protein sequence ID" value="GGF16250.1"/>
    <property type="molecule type" value="Genomic_DNA"/>
</dbReference>
<evidence type="ECO:0000313" key="2">
    <source>
        <dbReference type="Proteomes" id="UP000646365"/>
    </source>
</evidence>
<reference evidence="1" key="2">
    <citation type="submission" date="2020-09" db="EMBL/GenBank/DDBJ databases">
        <authorList>
            <person name="Sun Q."/>
            <person name="Zhou Y."/>
        </authorList>
    </citation>
    <scope>NUCLEOTIDE SEQUENCE</scope>
    <source>
        <strain evidence="1">CGMCC 1.15725</strain>
    </source>
</reference>
<accession>A0A8J3E349</accession>
<dbReference type="AlphaFoldDB" id="A0A8J3E349"/>
<reference evidence="1" key="1">
    <citation type="journal article" date="2014" name="Int. J. Syst. Evol. Microbiol.">
        <title>Complete genome sequence of Corynebacterium casei LMG S-19264T (=DSM 44701T), isolated from a smear-ripened cheese.</title>
        <authorList>
            <consortium name="US DOE Joint Genome Institute (JGI-PGF)"/>
            <person name="Walter F."/>
            <person name="Albersmeier A."/>
            <person name="Kalinowski J."/>
            <person name="Ruckert C."/>
        </authorList>
    </citation>
    <scope>NUCLEOTIDE SEQUENCE</scope>
    <source>
        <strain evidence="1">CGMCC 1.15725</strain>
    </source>
</reference>
<organism evidence="1 2">
    <name type="scientific">Aliidongia dinghuensis</name>
    <dbReference type="NCBI Taxonomy" id="1867774"/>
    <lineage>
        <taxon>Bacteria</taxon>
        <taxon>Pseudomonadati</taxon>
        <taxon>Pseudomonadota</taxon>
        <taxon>Alphaproteobacteria</taxon>
        <taxon>Rhodospirillales</taxon>
        <taxon>Dongiaceae</taxon>
        <taxon>Aliidongia</taxon>
    </lineage>
</organism>
<proteinExistence type="predicted"/>
<gene>
    <name evidence="1" type="ORF">GCM10011611_22520</name>
</gene>
<evidence type="ECO:0008006" key="3">
    <source>
        <dbReference type="Google" id="ProtNLM"/>
    </source>
</evidence>